<reference evidence="2" key="1">
    <citation type="submission" date="2021-01" db="EMBL/GenBank/DDBJ databases">
        <title>Genome sequence of strain Noviherbaspirillum sp. DKR-6.</title>
        <authorList>
            <person name="Chaudhary D.K."/>
        </authorList>
    </citation>
    <scope>NUCLEOTIDE SEQUENCE</scope>
    <source>
        <strain evidence="2">DKR-6</strain>
    </source>
</reference>
<dbReference type="EMBL" id="JAEPBG010000002">
    <property type="protein sequence ID" value="MBK4734440.1"/>
    <property type="molecule type" value="Genomic_DNA"/>
</dbReference>
<dbReference type="RefSeq" id="WP_200591188.1">
    <property type="nucleotide sequence ID" value="NZ_JAEPBG010000002.1"/>
</dbReference>
<evidence type="ECO:0000313" key="3">
    <source>
        <dbReference type="Proteomes" id="UP000622890"/>
    </source>
</evidence>
<evidence type="ECO:0000256" key="1">
    <source>
        <dbReference type="SAM" id="SignalP"/>
    </source>
</evidence>
<feature type="chain" id="PRO_5037403938" description="Lipoprotein" evidence="1">
    <location>
        <begin position="26"/>
        <end position="141"/>
    </location>
</feature>
<protein>
    <recommendedName>
        <fullName evidence="4">Lipoprotein</fullName>
    </recommendedName>
</protein>
<feature type="signal peptide" evidence="1">
    <location>
        <begin position="1"/>
        <end position="25"/>
    </location>
</feature>
<gene>
    <name evidence="2" type="ORF">JJB74_07480</name>
</gene>
<dbReference type="Proteomes" id="UP000622890">
    <property type="component" value="Unassembled WGS sequence"/>
</dbReference>
<comment type="caution">
    <text evidence="2">The sequence shown here is derived from an EMBL/GenBank/DDBJ whole genome shotgun (WGS) entry which is preliminary data.</text>
</comment>
<dbReference type="AlphaFoldDB" id="A0A934W5X1"/>
<keyword evidence="3" id="KW-1185">Reference proteome</keyword>
<keyword evidence="1" id="KW-0732">Signal</keyword>
<evidence type="ECO:0000313" key="2">
    <source>
        <dbReference type="EMBL" id="MBK4734440.1"/>
    </source>
</evidence>
<evidence type="ECO:0008006" key="4">
    <source>
        <dbReference type="Google" id="ProtNLM"/>
    </source>
</evidence>
<accession>A0A934W5X1</accession>
<sequence>MRRFSMAAISAMAGLAAVLEGCASAPISNDVIFEAVSRGQPVPDVSCLVRTVEGSAQITTPARLPVRNTAGDLRVVCDKPGFRTSEVIYRAGVYGGPASSVGLGVASGGSVGVGLGFGVPIGGAYRGSGVPERVVIEMNPL</sequence>
<proteinExistence type="predicted"/>
<organism evidence="2 3">
    <name type="scientific">Noviherbaspirillum pedocola</name>
    <dbReference type="NCBI Taxonomy" id="2801341"/>
    <lineage>
        <taxon>Bacteria</taxon>
        <taxon>Pseudomonadati</taxon>
        <taxon>Pseudomonadota</taxon>
        <taxon>Betaproteobacteria</taxon>
        <taxon>Burkholderiales</taxon>
        <taxon>Oxalobacteraceae</taxon>
        <taxon>Noviherbaspirillum</taxon>
    </lineage>
</organism>
<name>A0A934W5X1_9BURK</name>